<comment type="caution">
    <text evidence="1">The sequence shown here is derived from an EMBL/GenBank/DDBJ whole genome shotgun (WGS) entry which is preliminary data.</text>
</comment>
<organism evidence="1 2">
    <name type="scientific">Fulvimarina endophytica</name>
    <dbReference type="NCBI Taxonomy" id="2293836"/>
    <lineage>
        <taxon>Bacteria</taxon>
        <taxon>Pseudomonadati</taxon>
        <taxon>Pseudomonadota</taxon>
        <taxon>Alphaproteobacteria</taxon>
        <taxon>Hyphomicrobiales</taxon>
        <taxon>Aurantimonadaceae</taxon>
        <taxon>Fulvimarina</taxon>
    </lineage>
</organism>
<reference evidence="1 2" key="1">
    <citation type="submission" date="2018-08" db="EMBL/GenBank/DDBJ databases">
        <title>Fulvimarina sp. 85, whole genome shotgun sequence.</title>
        <authorList>
            <person name="Tuo L."/>
        </authorList>
    </citation>
    <scope>NUCLEOTIDE SEQUENCE [LARGE SCALE GENOMIC DNA]</scope>
    <source>
        <strain evidence="1 2">85</strain>
    </source>
</reference>
<dbReference type="EMBL" id="QURL01000001">
    <property type="protein sequence ID" value="RFC66458.1"/>
    <property type="molecule type" value="Genomic_DNA"/>
</dbReference>
<proteinExistence type="predicted"/>
<evidence type="ECO:0000313" key="1">
    <source>
        <dbReference type="EMBL" id="RFC66458.1"/>
    </source>
</evidence>
<protein>
    <submittedName>
        <fullName evidence="1">Uncharacterized protein</fullName>
    </submittedName>
</protein>
<keyword evidence="2" id="KW-1185">Reference proteome</keyword>
<gene>
    <name evidence="1" type="ORF">DYI37_03170</name>
</gene>
<evidence type="ECO:0000313" key="2">
    <source>
        <dbReference type="Proteomes" id="UP000264310"/>
    </source>
</evidence>
<dbReference type="RefSeq" id="WP_147307864.1">
    <property type="nucleotide sequence ID" value="NZ_QURL01000001.1"/>
</dbReference>
<accession>A0A371XB39</accession>
<dbReference type="AlphaFoldDB" id="A0A371XB39"/>
<name>A0A371XB39_9HYPH</name>
<sequence>MADNAPTTRKIVKVVPGEGVYLDDGSILDGVTDVVLDPITPSAGITFTLKIGCRDQVTFEMPKPKTFGVGEFGREMVSTDVKTGRKMSSGLVDAISTMIMPRTPNQGGPVG</sequence>
<dbReference type="Proteomes" id="UP000264310">
    <property type="component" value="Unassembled WGS sequence"/>
</dbReference>